<accession>A0ABR2KJM9</accession>
<protein>
    <recommendedName>
        <fullName evidence="4">Serine/threonine-protein phosphatase</fullName>
        <ecNumber evidence="4">3.1.3.16</ecNumber>
    </recommendedName>
</protein>
<dbReference type="InterPro" id="IPR029052">
    <property type="entry name" value="Metallo-depent_PP-like"/>
</dbReference>
<dbReference type="Gene3D" id="3.60.21.10">
    <property type="match status" value="1"/>
</dbReference>
<dbReference type="PROSITE" id="PS00125">
    <property type="entry name" value="SER_THR_PHOSPHATASE"/>
    <property type="match status" value="1"/>
</dbReference>
<keyword evidence="2 4" id="KW-0378">Hydrolase</keyword>
<evidence type="ECO:0000259" key="5">
    <source>
        <dbReference type="PROSITE" id="PS00125"/>
    </source>
</evidence>
<comment type="caution">
    <text evidence="6">The sequence shown here is derived from an EMBL/GenBank/DDBJ whole genome shotgun (WGS) entry which is preliminary data.</text>
</comment>
<dbReference type="PANTHER" id="PTHR45619">
    <property type="entry name" value="SERINE/THREONINE-PROTEIN PHOSPHATASE PP2A-RELATED"/>
    <property type="match status" value="1"/>
</dbReference>
<evidence type="ECO:0000256" key="1">
    <source>
        <dbReference type="ARBA" id="ARBA00022723"/>
    </source>
</evidence>
<dbReference type="SMART" id="SM00156">
    <property type="entry name" value="PP2Ac"/>
    <property type="match status" value="1"/>
</dbReference>
<evidence type="ECO:0000313" key="7">
    <source>
        <dbReference type="Proteomes" id="UP001470230"/>
    </source>
</evidence>
<keyword evidence="3" id="KW-0464">Manganese</keyword>
<gene>
    <name evidence="6" type="ORF">M9Y10_028266</name>
</gene>
<reference evidence="6 7" key="1">
    <citation type="submission" date="2024-04" db="EMBL/GenBank/DDBJ databases">
        <title>Tritrichomonas musculus Genome.</title>
        <authorList>
            <person name="Alves-Ferreira E."/>
            <person name="Grigg M."/>
            <person name="Lorenzi H."/>
            <person name="Galac M."/>
        </authorList>
    </citation>
    <scope>NUCLEOTIDE SEQUENCE [LARGE SCALE GENOMIC DNA]</scope>
    <source>
        <strain evidence="6 7">EAF2021</strain>
    </source>
</reference>
<dbReference type="Pfam" id="PF00149">
    <property type="entry name" value="Metallophos"/>
    <property type="match status" value="1"/>
</dbReference>
<keyword evidence="7" id="KW-1185">Reference proteome</keyword>
<dbReference type="EC" id="3.1.3.16" evidence="4"/>
<proteinExistence type="inferred from homology"/>
<dbReference type="InterPro" id="IPR006186">
    <property type="entry name" value="Ser/Thr-sp_prot-phosphatase"/>
</dbReference>
<dbReference type="InterPro" id="IPR047129">
    <property type="entry name" value="PPA2-like"/>
</dbReference>
<organism evidence="6 7">
    <name type="scientific">Tritrichomonas musculus</name>
    <dbReference type="NCBI Taxonomy" id="1915356"/>
    <lineage>
        <taxon>Eukaryota</taxon>
        <taxon>Metamonada</taxon>
        <taxon>Parabasalia</taxon>
        <taxon>Tritrichomonadida</taxon>
        <taxon>Tritrichomonadidae</taxon>
        <taxon>Tritrichomonas</taxon>
    </lineage>
</organism>
<comment type="catalytic activity">
    <reaction evidence="4">
        <text>O-phospho-L-threonyl-[protein] + H2O = L-threonyl-[protein] + phosphate</text>
        <dbReference type="Rhea" id="RHEA:47004"/>
        <dbReference type="Rhea" id="RHEA-COMP:11060"/>
        <dbReference type="Rhea" id="RHEA-COMP:11605"/>
        <dbReference type="ChEBI" id="CHEBI:15377"/>
        <dbReference type="ChEBI" id="CHEBI:30013"/>
        <dbReference type="ChEBI" id="CHEBI:43474"/>
        <dbReference type="ChEBI" id="CHEBI:61977"/>
        <dbReference type="EC" id="3.1.3.16"/>
    </reaction>
</comment>
<evidence type="ECO:0000256" key="2">
    <source>
        <dbReference type="ARBA" id="ARBA00022801"/>
    </source>
</evidence>
<comment type="similarity">
    <text evidence="4">Belongs to the PPP phosphatase family.</text>
</comment>
<dbReference type="SUPFAM" id="SSF56300">
    <property type="entry name" value="Metallo-dependent phosphatases"/>
    <property type="match status" value="1"/>
</dbReference>
<evidence type="ECO:0000256" key="4">
    <source>
        <dbReference type="RuleBase" id="RU004273"/>
    </source>
</evidence>
<name>A0ABR2KJM9_9EUKA</name>
<keyword evidence="1" id="KW-0479">Metal-binding</keyword>
<dbReference type="Proteomes" id="UP001470230">
    <property type="component" value="Unassembled WGS sequence"/>
</dbReference>
<dbReference type="EMBL" id="JAPFFF010000004">
    <property type="protein sequence ID" value="KAK8891061.1"/>
    <property type="molecule type" value="Genomic_DNA"/>
</dbReference>
<evidence type="ECO:0000256" key="3">
    <source>
        <dbReference type="ARBA" id="ARBA00023211"/>
    </source>
</evidence>
<dbReference type="PRINTS" id="PR00114">
    <property type="entry name" value="STPHPHTASE"/>
</dbReference>
<dbReference type="InterPro" id="IPR004843">
    <property type="entry name" value="Calcineurin-like_PHP"/>
</dbReference>
<sequence>MQQSDFDVEKIIQKIKKSPPEIISSEDVIKVIEISKSLFVKEENLISISAPLVIVGDLHGQLYDLLEIFRVEPPPPESQFLFLGDYVDRGYYSVETLLFLLCLKIKFPNRVYLLRGNHECKTVSRSYGFYFECKYKYENQMVYDKFCELFDFLPLAALIEKRIFAVHGGLSPSFHLLDQVQVANRFTEPDVEGIIADLLWADPHERSGFLTSKRGVGYTFGADVTKKFAHLNNLIHITRAHQVSMKGYSVWFDGLLSTVWSAPNYMYRTGNLASIMRLSDSQRNYSMVFNVFDAVPKSERTVPETNSSILPYFL</sequence>
<feature type="domain" description="Serine/threonine specific protein phosphatases" evidence="5">
    <location>
        <begin position="114"/>
        <end position="119"/>
    </location>
</feature>
<evidence type="ECO:0000313" key="6">
    <source>
        <dbReference type="EMBL" id="KAK8891061.1"/>
    </source>
</evidence>